<evidence type="ECO:0000313" key="2">
    <source>
        <dbReference type="Proteomes" id="UP001341840"/>
    </source>
</evidence>
<dbReference type="EMBL" id="JASCZI010093729">
    <property type="protein sequence ID" value="MED6153460.1"/>
    <property type="molecule type" value="Genomic_DNA"/>
</dbReference>
<evidence type="ECO:0008006" key="3">
    <source>
        <dbReference type="Google" id="ProtNLM"/>
    </source>
</evidence>
<dbReference type="PANTHER" id="PTHR31871:SF5">
    <property type="entry name" value="TRANSMEMBRANE PROTEIN"/>
    <property type="match status" value="1"/>
</dbReference>
<comment type="caution">
    <text evidence="1">The sequence shown here is derived from an EMBL/GenBank/DDBJ whole genome shotgun (WGS) entry which is preliminary data.</text>
</comment>
<dbReference type="InterPro" id="IPR006476">
    <property type="entry name" value="CHP01589_pln"/>
</dbReference>
<keyword evidence="2" id="KW-1185">Reference proteome</keyword>
<gene>
    <name evidence="1" type="ORF">PIB30_102191</name>
</gene>
<protein>
    <recommendedName>
        <fullName evidence="3">Angiotensin-converting enzyme 2</fullName>
    </recommendedName>
</protein>
<dbReference type="PANTHER" id="PTHR31871">
    <property type="entry name" value="OS02G0137100 PROTEIN"/>
    <property type="match status" value="1"/>
</dbReference>
<accession>A0ABU6TYE9</accession>
<dbReference type="NCBIfam" id="TIGR01589">
    <property type="entry name" value="A_thal_3526"/>
    <property type="match status" value="1"/>
</dbReference>
<sequence length="92" mass="11004">MVTYYAWEIMQVQNLIERCLLFHMSQDQCIKALAEHAGIKPLVTLTVWKELQKENKEFFKDYLQVTTPTTTRPFFSRYCKRGPSSGRRKNWK</sequence>
<name>A0ABU6TYE9_9FABA</name>
<dbReference type="Pfam" id="PF09713">
    <property type="entry name" value="A_thal_3526"/>
    <property type="match status" value="1"/>
</dbReference>
<proteinExistence type="predicted"/>
<organism evidence="1 2">
    <name type="scientific">Stylosanthes scabra</name>
    <dbReference type="NCBI Taxonomy" id="79078"/>
    <lineage>
        <taxon>Eukaryota</taxon>
        <taxon>Viridiplantae</taxon>
        <taxon>Streptophyta</taxon>
        <taxon>Embryophyta</taxon>
        <taxon>Tracheophyta</taxon>
        <taxon>Spermatophyta</taxon>
        <taxon>Magnoliopsida</taxon>
        <taxon>eudicotyledons</taxon>
        <taxon>Gunneridae</taxon>
        <taxon>Pentapetalae</taxon>
        <taxon>rosids</taxon>
        <taxon>fabids</taxon>
        <taxon>Fabales</taxon>
        <taxon>Fabaceae</taxon>
        <taxon>Papilionoideae</taxon>
        <taxon>50 kb inversion clade</taxon>
        <taxon>dalbergioids sensu lato</taxon>
        <taxon>Dalbergieae</taxon>
        <taxon>Pterocarpus clade</taxon>
        <taxon>Stylosanthes</taxon>
    </lineage>
</organism>
<evidence type="ECO:0000313" key="1">
    <source>
        <dbReference type="EMBL" id="MED6153460.1"/>
    </source>
</evidence>
<dbReference type="Proteomes" id="UP001341840">
    <property type="component" value="Unassembled WGS sequence"/>
</dbReference>
<reference evidence="1 2" key="1">
    <citation type="journal article" date="2023" name="Plants (Basel)">
        <title>Bridging the Gap: Combining Genomics and Transcriptomics Approaches to Understand Stylosanthes scabra, an Orphan Legume from the Brazilian Caatinga.</title>
        <authorList>
            <person name="Ferreira-Neto J.R.C."/>
            <person name="da Silva M.D."/>
            <person name="Binneck E."/>
            <person name="de Melo N.F."/>
            <person name="da Silva R.H."/>
            <person name="de Melo A.L.T.M."/>
            <person name="Pandolfi V."/>
            <person name="Bustamante F.O."/>
            <person name="Brasileiro-Vidal A.C."/>
            <person name="Benko-Iseppon A.M."/>
        </authorList>
    </citation>
    <scope>NUCLEOTIDE SEQUENCE [LARGE SCALE GENOMIC DNA]</scope>
    <source>
        <tissue evidence="1">Leaves</tissue>
    </source>
</reference>